<dbReference type="EMBL" id="CABVGY010000055">
    <property type="protein sequence ID" value="VVN45310.1"/>
    <property type="molecule type" value="Genomic_DNA"/>
</dbReference>
<gene>
    <name evidence="1" type="ORF">PS659_05768</name>
    <name evidence="2" type="ORF">PS659_06000</name>
</gene>
<accession>A0A5E6XVW7</accession>
<dbReference type="Proteomes" id="UP000326729">
    <property type="component" value="Unassembled WGS sequence"/>
</dbReference>
<dbReference type="EMBL" id="CABVGY010000077">
    <property type="protein sequence ID" value="VVN47603.1"/>
    <property type="molecule type" value="Genomic_DNA"/>
</dbReference>
<evidence type="ECO:0000313" key="3">
    <source>
        <dbReference type="Proteomes" id="UP000326729"/>
    </source>
</evidence>
<proteinExistence type="predicted"/>
<evidence type="ECO:0000313" key="1">
    <source>
        <dbReference type="EMBL" id="VVN45310.1"/>
    </source>
</evidence>
<name>A0A5E6XVW7_PSEFL</name>
<dbReference type="AlphaFoldDB" id="A0A5E6XVW7"/>
<protein>
    <submittedName>
        <fullName evidence="1">Uncharacterized protein</fullName>
    </submittedName>
</protein>
<organism evidence="1 3">
    <name type="scientific">Pseudomonas fluorescens</name>
    <dbReference type="NCBI Taxonomy" id="294"/>
    <lineage>
        <taxon>Bacteria</taxon>
        <taxon>Pseudomonadati</taxon>
        <taxon>Pseudomonadota</taxon>
        <taxon>Gammaproteobacteria</taxon>
        <taxon>Pseudomonadales</taxon>
        <taxon>Pseudomonadaceae</taxon>
        <taxon>Pseudomonas</taxon>
    </lineage>
</organism>
<reference evidence="1 3" key="1">
    <citation type="submission" date="2019-09" db="EMBL/GenBank/DDBJ databases">
        <authorList>
            <person name="Chandra G."/>
            <person name="Truman W A."/>
        </authorList>
    </citation>
    <scope>NUCLEOTIDE SEQUENCE [LARGE SCALE GENOMIC DNA]</scope>
    <source>
        <strain evidence="1">PS659</strain>
    </source>
</reference>
<evidence type="ECO:0000313" key="2">
    <source>
        <dbReference type="EMBL" id="VVN47603.1"/>
    </source>
</evidence>
<sequence length="180" mass="19416">MLVNGAAVFQALAIFDRAVGGRPSLGNAGPCGSPAGAGEAIADDGVFNKVGQHVFPDQHTGLDAMATANIQQFTDAIAAGFKAHRRVESPTDDFDTFLRRLDGLVYRAKGLLAVDQRGDLNPPAWWVDGFFGEPVHCQGNRLVLFRCQLDHFFAVISRHSMAPCTQRFFGLLAGFKAALR</sequence>